<dbReference type="EMBL" id="BLWD01000004">
    <property type="protein sequence ID" value="GFN10052.1"/>
    <property type="molecule type" value="Genomic_DNA"/>
</dbReference>
<protein>
    <submittedName>
        <fullName evidence="1">Uncharacterized protein</fullName>
    </submittedName>
</protein>
<dbReference type="Proteomes" id="UP000498740">
    <property type="component" value="Unassembled WGS sequence"/>
</dbReference>
<gene>
    <name evidence="1" type="ORF">Smic_86080</name>
</gene>
<evidence type="ECO:0000313" key="1">
    <source>
        <dbReference type="EMBL" id="GFN10052.1"/>
    </source>
</evidence>
<evidence type="ECO:0000313" key="2">
    <source>
        <dbReference type="Proteomes" id="UP000498740"/>
    </source>
</evidence>
<name>A0A7J0D5N2_STRMI</name>
<proteinExistence type="predicted"/>
<dbReference type="AlphaFoldDB" id="A0A7J0D5N2"/>
<organism evidence="1 2">
    <name type="scientific">Streptomyces microflavus</name>
    <name type="common">Streptomyces lipmanii</name>
    <dbReference type="NCBI Taxonomy" id="1919"/>
    <lineage>
        <taxon>Bacteria</taxon>
        <taxon>Bacillati</taxon>
        <taxon>Actinomycetota</taxon>
        <taxon>Actinomycetes</taxon>
        <taxon>Kitasatosporales</taxon>
        <taxon>Streptomycetaceae</taxon>
        <taxon>Streptomyces</taxon>
    </lineage>
</organism>
<sequence length="63" mass="6860">MRHVELSDDDVALLTHRVVAILPDDAHTVATDSDGTPSPCARCGIPRRVTVRFDRSDEAYPAA</sequence>
<comment type="caution">
    <text evidence="1">The sequence shown here is derived from an EMBL/GenBank/DDBJ whole genome shotgun (WGS) entry which is preliminary data.</text>
</comment>
<reference evidence="1 2" key="1">
    <citation type="submission" date="2020-05" db="EMBL/GenBank/DDBJ databases">
        <title>Whole genome shotgun sequence of Streptomyces microflavus NBRC 13062.</title>
        <authorList>
            <person name="Komaki H."/>
            <person name="Tamura T."/>
        </authorList>
    </citation>
    <scope>NUCLEOTIDE SEQUENCE [LARGE SCALE GENOMIC DNA]</scope>
    <source>
        <strain evidence="1 2">NBRC 13062</strain>
    </source>
</reference>
<accession>A0A7J0D5N2</accession>